<feature type="domain" description="DUF3955" evidence="2">
    <location>
        <begin position="11"/>
        <end position="62"/>
    </location>
</feature>
<keyword evidence="1" id="KW-0812">Transmembrane</keyword>
<evidence type="ECO:0000256" key="1">
    <source>
        <dbReference type="SAM" id="Phobius"/>
    </source>
</evidence>
<dbReference type="OrthoDB" id="6402922at2"/>
<dbReference type="RefSeq" id="WP_123713320.1">
    <property type="nucleotide sequence ID" value="NZ_RKHR01000005.1"/>
</dbReference>
<feature type="transmembrane region" description="Helical" evidence="1">
    <location>
        <begin position="44"/>
        <end position="69"/>
    </location>
</feature>
<comment type="caution">
    <text evidence="3">The sequence shown here is derived from an EMBL/GenBank/DDBJ whole genome shotgun (WGS) entry which is preliminary data.</text>
</comment>
<feature type="transmembrane region" description="Helical" evidence="1">
    <location>
        <begin position="12"/>
        <end position="32"/>
    </location>
</feature>
<dbReference type="Proteomes" id="UP000275394">
    <property type="component" value="Unassembled WGS sequence"/>
</dbReference>
<dbReference type="AlphaFoldDB" id="A0A3N2DKN3"/>
<evidence type="ECO:0000313" key="4">
    <source>
        <dbReference type="Proteomes" id="UP000275394"/>
    </source>
</evidence>
<dbReference type="Pfam" id="PF13127">
    <property type="entry name" value="DUF3955"/>
    <property type="match status" value="1"/>
</dbReference>
<keyword evidence="1" id="KW-1133">Transmembrane helix</keyword>
<dbReference type="InterPro" id="IPR025016">
    <property type="entry name" value="DUF3955"/>
</dbReference>
<gene>
    <name evidence="3" type="ORF">EDC56_3014</name>
</gene>
<sequence>MNNKSIGGTLYISLLLVGMGVLFICFEEIFYQRIDDNGVLHESLFLPLGAGTFTIGFVLLVVSIAIKLIKRKKKP</sequence>
<evidence type="ECO:0000259" key="2">
    <source>
        <dbReference type="Pfam" id="PF13127"/>
    </source>
</evidence>
<keyword evidence="1" id="KW-0472">Membrane</keyword>
<name>A0A3N2DKN3_9GAMM</name>
<protein>
    <submittedName>
        <fullName evidence="3">Uncharacterized protein DUF3955</fullName>
    </submittedName>
</protein>
<proteinExistence type="predicted"/>
<organism evidence="3 4">
    <name type="scientific">Sinobacterium caligoides</name>
    <dbReference type="NCBI Taxonomy" id="933926"/>
    <lineage>
        <taxon>Bacteria</taxon>
        <taxon>Pseudomonadati</taxon>
        <taxon>Pseudomonadota</taxon>
        <taxon>Gammaproteobacteria</taxon>
        <taxon>Cellvibrionales</taxon>
        <taxon>Spongiibacteraceae</taxon>
        <taxon>Sinobacterium</taxon>
    </lineage>
</organism>
<keyword evidence="4" id="KW-1185">Reference proteome</keyword>
<dbReference type="EMBL" id="RKHR01000005">
    <property type="protein sequence ID" value="ROS00363.1"/>
    <property type="molecule type" value="Genomic_DNA"/>
</dbReference>
<accession>A0A3N2DKN3</accession>
<reference evidence="3 4" key="1">
    <citation type="submission" date="2018-11" db="EMBL/GenBank/DDBJ databases">
        <title>Genomic Encyclopedia of Type Strains, Phase IV (KMG-IV): sequencing the most valuable type-strain genomes for metagenomic binning, comparative biology and taxonomic classification.</title>
        <authorList>
            <person name="Goeker M."/>
        </authorList>
    </citation>
    <scope>NUCLEOTIDE SEQUENCE [LARGE SCALE GENOMIC DNA]</scope>
    <source>
        <strain evidence="3 4">DSM 100316</strain>
    </source>
</reference>
<evidence type="ECO:0000313" key="3">
    <source>
        <dbReference type="EMBL" id="ROS00363.1"/>
    </source>
</evidence>